<evidence type="ECO:0000313" key="2">
    <source>
        <dbReference type="EMBL" id="RVU13096.1"/>
    </source>
</evidence>
<dbReference type="SUPFAM" id="SSF50956">
    <property type="entry name" value="Thermostable phytase (3-phytase)"/>
    <property type="match status" value="1"/>
</dbReference>
<dbReference type="RefSeq" id="WP_127734016.1">
    <property type="nucleotide sequence ID" value="NZ_SACP01000049.1"/>
</dbReference>
<keyword evidence="1" id="KW-0732">Signal</keyword>
<comment type="caution">
    <text evidence="2">The sequence shown here is derived from an EMBL/GenBank/DDBJ whole genome shotgun (WGS) entry which is preliminary data.</text>
</comment>
<organism evidence="2 3">
    <name type="scientific">Methylobacterium oryzihabitans</name>
    <dbReference type="NCBI Taxonomy" id="2499852"/>
    <lineage>
        <taxon>Bacteria</taxon>
        <taxon>Pseudomonadati</taxon>
        <taxon>Pseudomonadota</taxon>
        <taxon>Alphaproteobacteria</taxon>
        <taxon>Hyphomicrobiales</taxon>
        <taxon>Methylobacteriaceae</taxon>
        <taxon>Methylobacterium</taxon>
    </lineage>
</organism>
<dbReference type="Proteomes" id="UP000286997">
    <property type="component" value="Unassembled WGS sequence"/>
</dbReference>
<keyword evidence="3" id="KW-1185">Reference proteome</keyword>
<evidence type="ECO:0000256" key="1">
    <source>
        <dbReference type="SAM" id="SignalP"/>
    </source>
</evidence>
<name>A0A3S2W3Z2_9HYPH</name>
<reference evidence="2 3" key="1">
    <citation type="submission" date="2019-01" db="EMBL/GenBank/DDBJ databases">
        <authorList>
            <person name="Chen W.-M."/>
        </authorList>
    </citation>
    <scope>NUCLEOTIDE SEQUENCE [LARGE SCALE GENOMIC DNA]</scope>
    <source>
        <strain evidence="2 3">TER-1</strain>
    </source>
</reference>
<proteinExistence type="predicted"/>
<feature type="signal peptide" evidence="1">
    <location>
        <begin position="1"/>
        <end position="21"/>
    </location>
</feature>
<dbReference type="EMBL" id="SACP01000049">
    <property type="protein sequence ID" value="RVU13096.1"/>
    <property type="molecule type" value="Genomic_DNA"/>
</dbReference>
<gene>
    <name evidence="2" type="ORF">EOE48_27200</name>
</gene>
<dbReference type="AlphaFoldDB" id="A0A3S2W3Z2"/>
<feature type="chain" id="PRO_5018724781" evidence="1">
    <location>
        <begin position="22"/>
        <end position="547"/>
    </location>
</feature>
<dbReference type="OrthoDB" id="7765923at2"/>
<protein>
    <submittedName>
        <fullName evidence="2">Uncharacterized protein</fullName>
    </submittedName>
</protein>
<evidence type="ECO:0000313" key="3">
    <source>
        <dbReference type="Proteomes" id="UP000286997"/>
    </source>
</evidence>
<sequence>MRAGPALLSLLLAAGAAAAQAEPDRLTAGGARHAVTIRVEPQPGEAVAAGRDLRVTIAYREPGTDRPVPALRPRAWIRRSGAGPGCADAAWMVRASGAISPADLPLERDFLLALSASAEGDEDRVAVIDQGHRLRSADHVSVTALGARAGGLALHPSRPRLLATRPGRGDVVAVALPWGGLVPVASGLRRPGPLAPLGDGLAVVEEEGGLVLLGPDGLRRAEVPLGPPPRRLLAPDAGGLAVTAADGSALVVRRDGARTVLPPGTLGALAEAGPGLLVEAGAEAALRLRWLDDPTRAIPVALPFVPGGLAVHGAGRFALAWDRDGTRAVPADPAAAPALRRVRLPGPAGSAPGLAGGADRPSAALLVPGSGTVALVAAGGGLPDQPAATVTVRGDRPHAVAWFDQRLAEEEPGTFATTVRLVAGGRYEVVTTTGPGGTTACAGFAVAGPAPPEEAAAALAVVSAPARAGEAGLLRLRVENRPGWLRGGAVGLRIQDLELGAAARIRAELGEDAVVTAAVTFPEPGTYAVSVEAGAGAIAPAVIGVAP</sequence>
<accession>A0A3S2W3Z2</accession>